<proteinExistence type="predicted"/>
<evidence type="ECO:0000313" key="3">
    <source>
        <dbReference type="Proteomes" id="UP000623467"/>
    </source>
</evidence>
<dbReference type="Gene3D" id="3.80.10.10">
    <property type="entry name" value="Ribonuclease Inhibitor"/>
    <property type="match status" value="1"/>
</dbReference>
<comment type="caution">
    <text evidence="2">The sequence shown here is derived from an EMBL/GenBank/DDBJ whole genome shotgun (WGS) entry which is preliminary data.</text>
</comment>
<name>A0A8H6ZFZ0_9AGAR</name>
<reference evidence="2" key="1">
    <citation type="submission" date="2020-05" db="EMBL/GenBank/DDBJ databases">
        <title>Mycena genomes resolve the evolution of fungal bioluminescence.</title>
        <authorList>
            <person name="Tsai I.J."/>
        </authorList>
    </citation>
    <scope>NUCLEOTIDE SEQUENCE</scope>
    <source>
        <strain evidence="2">160909Yilan</strain>
    </source>
</reference>
<accession>A0A8H6ZFZ0</accession>
<organism evidence="2 3">
    <name type="scientific">Mycena sanguinolenta</name>
    <dbReference type="NCBI Taxonomy" id="230812"/>
    <lineage>
        <taxon>Eukaryota</taxon>
        <taxon>Fungi</taxon>
        <taxon>Dikarya</taxon>
        <taxon>Basidiomycota</taxon>
        <taxon>Agaricomycotina</taxon>
        <taxon>Agaricomycetes</taxon>
        <taxon>Agaricomycetidae</taxon>
        <taxon>Agaricales</taxon>
        <taxon>Marasmiineae</taxon>
        <taxon>Mycenaceae</taxon>
        <taxon>Mycena</taxon>
    </lineage>
</organism>
<dbReference type="InterPro" id="IPR032675">
    <property type="entry name" value="LRR_dom_sf"/>
</dbReference>
<evidence type="ECO:0000256" key="1">
    <source>
        <dbReference type="SAM" id="Coils"/>
    </source>
</evidence>
<dbReference type="EMBL" id="JACAZH010000001">
    <property type="protein sequence ID" value="KAF7376702.1"/>
    <property type="molecule type" value="Genomic_DNA"/>
</dbReference>
<gene>
    <name evidence="2" type="ORF">MSAN_00087200</name>
</gene>
<sequence length="515" mass="57602">MASPFASHLGTNYCPKDDELLKIRAFLVEPTRRLRRLDDEIAELQKSIDKLAEERHSLQTYVDGHKALISPARRLPLDVIQEIFVACIPTHRNCVMSASEAPVLLGRICSSWRAISLTTPHLWARLHIVEPLRGRYGATDAQIETKVEQRLAIAKTWLERSGQCPLSISLQCGWEKRRFDTTYAAAATVGDRVWAVLAVDVPTLESAAFDPHLRFPPGVVNWEHLGLLSGPRLTSFCTIRSGHNLQSLRAIRWHQLTELTIGGDPWETSITSETLLQTLSQCKQLRTCSVATVAHDGDYPNPVSHSQHPLVELAFLHTFTLDSGTFVCSVLDRLSLPQLRDFTLHGLYQRSLAPFFGLCFHLETLRLDSNSFKKSIMQGNLRALPATLLHLTIRDDTMHGRLTQSPLGGFARRRRAGIAHPQTLTITHCCTISDAALLQFVTGRMALAHSDSIALKRIEVEFKRPMTQDITPALAPFIERGLHAVISYDSPPTTQLSPWQGLADAPVPQWSNDLW</sequence>
<evidence type="ECO:0008006" key="4">
    <source>
        <dbReference type="Google" id="ProtNLM"/>
    </source>
</evidence>
<protein>
    <recommendedName>
        <fullName evidence="4">F-box domain-containing protein</fullName>
    </recommendedName>
</protein>
<evidence type="ECO:0000313" key="2">
    <source>
        <dbReference type="EMBL" id="KAF7376702.1"/>
    </source>
</evidence>
<keyword evidence="1" id="KW-0175">Coiled coil</keyword>
<dbReference type="SUPFAM" id="SSF52047">
    <property type="entry name" value="RNI-like"/>
    <property type="match status" value="1"/>
</dbReference>
<dbReference type="Proteomes" id="UP000623467">
    <property type="component" value="Unassembled WGS sequence"/>
</dbReference>
<feature type="coiled-coil region" evidence="1">
    <location>
        <begin position="34"/>
        <end position="61"/>
    </location>
</feature>
<keyword evidence="3" id="KW-1185">Reference proteome</keyword>
<dbReference type="OrthoDB" id="3365698at2759"/>
<dbReference type="AlphaFoldDB" id="A0A8H6ZFZ0"/>